<feature type="compositionally biased region" description="Gly residues" evidence="1">
    <location>
        <begin position="466"/>
        <end position="479"/>
    </location>
</feature>
<feature type="compositionally biased region" description="Low complexity" evidence="1">
    <location>
        <begin position="793"/>
        <end position="816"/>
    </location>
</feature>
<feature type="compositionally biased region" description="Low complexity" evidence="1">
    <location>
        <begin position="553"/>
        <end position="565"/>
    </location>
</feature>
<accession>A0A0K6SA63</accession>
<feature type="compositionally biased region" description="Low complexity" evidence="1">
    <location>
        <begin position="617"/>
        <end position="626"/>
    </location>
</feature>
<feature type="region of interest" description="Disordered" evidence="1">
    <location>
        <begin position="235"/>
        <end position="344"/>
    </location>
</feature>
<feature type="compositionally biased region" description="Gly residues" evidence="1">
    <location>
        <begin position="260"/>
        <end position="270"/>
    </location>
</feature>
<feature type="compositionally biased region" description="Basic and acidic residues" evidence="1">
    <location>
        <begin position="596"/>
        <end position="608"/>
    </location>
</feature>
<feature type="compositionally biased region" description="Basic and acidic residues" evidence="1">
    <location>
        <begin position="722"/>
        <end position="738"/>
    </location>
</feature>
<name>A0A0K6SA63_9ALVE</name>
<evidence type="ECO:0000313" key="2">
    <source>
        <dbReference type="EMBL" id="CUC10430.1"/>
    </source>
</evidence>
<reference evidence="2" key="1">
    <citation type="submission" date="2014-11" db="EMBL/GenBank/DDBJ databases">
        <title>Molecular phylogeny of cliff fern family Woodsiaceae with morphological implications.</title>
        <authorList>
            <person name="Shao Y.-Z."/>
            <person name="Wei R."/>
            <person name="Zhang X.-C."/>
        </authorList>
    </citation>
    <scope>NUCLEOTIDE SEQUENCE</scope>
</reference>
<feature type="compositionally biased region" description="Pro residues" evidence="1">
    <location>
        <begin position="1"/>
        <end position="25"/>
    </location>
</feature>
<feature type="region of interest" description="Disordered" evidence="1">
    <location>
        <begin position="1"/>
        <end position="189"/>
    </location>
</feature>
<dbReference type="EMBL" id="CDMZ01003959">
    <property type="protein sequence ID" value="CUC10430.1"/>
    <property type="molecule type" value="Genomic_DNA"/>
</dbReference>
<gene>
    <name evidence="2" type="ORF">Cvel_8714.t2.CR2</name>
</gene>
<proteinExistence type="predicted"/>
<dbReference type="AlphaFoldDB" id="A0A0K6SA63"/>
<evidence type="ECO:0000256" key="1">
    <source>
        <dbReference type="SAM" id="MobiDB-lite"/>
    </source>
</evidence>
<feature type="compositionally biased region" description="Gly residues" evidence="1">
    <location>
        <begin position="109"/>
        <end position="118"/>
    </location>
</feature>
<feature type="compositionally biased region" description="Polar residues" evidence="1">
    <location>
        <begin position="774"/>
        <end position="786"/>
    </location>
</feature>
<dbReference type="VEuPathDB" id="CryptoDB:Cvel_8714"/>
<sequence length="895" mass="91897">MRVPPPPAESQPNAPPHPGPPPAPRWQPQEPRHGLPFSFPRGPDGGGDSQRERAQGLCMGSGGGTGRYPELPLPPGGGTVEGQGDVSSLLHAVMGGGRGAPTAGWSKSRGGGGRGGARTDGSVHRDIPLQPDRGDGERERERERGSLREGVNASDVEGHRPSFHAVRGRGGRSGHLFQSRKTAHMHHPTPLSPYPNATLPFTDHGGSPGPPPQTQMHLQPSRGIHPLHAAFTLPSPPSGGIGQKVRPEGRQRGGLLEGPMGHGAGGGSPAGPGMPPPIGPMSTHRGPLPGPPFPVFPLTGSPVPPPPLMQGRTAVQKAERQSRPQHQAAASSQPPPPPSHQPPDIATALLSILQAMLPQPAGDSGVPAGTNTTPVVLPQQVQGAPGAPLQSPGPDGLSGGNSRGTRQTPFDSPTPAALYPHLLPLSLSHPIPGTPSPLSNPHGGMGMGLGPSLGLSVQTQPQQHPGGLGFGLLGMGGDPSLGLGLSFLDPSPIPSSSPLSSGGGGRGLSEQGERSRRAGPNILHGGGGSSDGSAFLFPFSSSAGGVGPQQTLPSSFSAPAASAAAGQNPEQHARQQQRRQSRKDKSDGALGWSPATKKEKEKEKEKDTAMVWKPRNSASSSSGFDSSSKKGSKSKSSKPQRPPPCVVPVDEEKGEEGQEPFPLTPSNRPTADSIHLEEAAAALEEQKPKRKTRRGKRRVSGRGRGSSHPEDENGKQRASNPGKDDDKQGEVPPGRDEASSSEVLEGYEDASPSLSPMAPGREEAEADGALCPASASTGTCKAQKSLQEGGGTFDFKLSSLKESLSASSPSSGSSADPLEEGGGGEGAAGAHLEGQPGVTQSADARIPVPGQYRSSADFEEDSVQPHLKVPPNSLDVGGDGKEKSTKARSFSFARV</sequence>
<feature type="compositionally biased region" description="Low complexity" evidence="1">
    <location>
        <begin position="485"/>
        <end position="500"/>
    </location>
</feature>
<organism evidence="2">
    <name type="scientific">Chromera velia CCMP2878</name>
    <dbReference type="NCBI Taxonomy" id="1169474"/>
    <lineage>
        <taxon>Eukaryota</taxon>
        <taxon>Sar</taxon>
        <taxon>Alveolata</taxon>
        <taxon>Colpodellida</taxon>
        <taxon>Chromeraceae</taxon>
        <taxon>Chromera</taxon>
    </lineage>
</organism>
<protein>
    <submittedName>
        <fullName evidence="2">Uncharacterized protein</fullName>
    </submittedName>
</protein>
<feature type="region of interest" description="Disordered" evidence="1">
    <location>
        <begin position="381"/>
        <end position="529"/>
    </location>
</feature>
<feature type="compositionally biased region" description="Basic and acidic residues" evidence="1">
    <location>
        <begin position="121"/>
        <end position="147"/>
    </location>
</feature>
<feature type="region of interest" description="Disordered" evidence="1">
    <location>
        <begin position="544"/>
        <end position="895"/>
    </location>
</feature>
<feature type="compositionally biased region" description="Basic residues" evidence="1">
    <location>
        <begin position="688"/>
        <end position="701"/>
    </location>
</feature>
<feature type="compositionally biased region" description="Low complexity" evidence="1">
    <location>
        <begin position="413"/>
        <end position="430"/>
    </location>
</feature>